<reference evidence="3 4" key="1">
    <citation type="submission" date="2015-09" db="EMBL/GenBank/DDBJ databases">
        <authorList>
            <consortium name="Swine Surveillance"/>
        </authorList>
    </citation>
    <scope>NUCLEOTIDE SEQUENCE [LARGE SCALE GENOMIC DNA]</scope>
    <source>
        <strain evidence="3 4">CECT 8383</strain>
    </source>
</reference>
<sequence length="62" mass="6925">MSTQIQNAAFGTQHPVGFGSDVNKRQDDASPILPSGWWMAPFLLTGTMFWLWFIPVLSNTVI</sequence>
<proteinExistence type="predicted"/>
<feature type="region of interest" description="Disordered" evidence="1">
    <location>
        <begin position="1"/>
        <end position="23"/>
    </location>
</feature>
<feature type="compositionally biased region" description="Polar residues" evidence="1">
    <location>
        <begin position="1"/>
        <end position="10"/>
    </location>
</feature>
<keyword evidence="2" id="KW-0472">Membrane</keyword>
<protein>
    <submittedName>
        <fullName evidence="3">Uncharacterized protein</fullName>
    </submittedName>
</protein>
<gene>
    <name evidence="3" type="ORF">TM5383_02769</name>
</gene>
<evidence type="ECO:0000313" key="4">
    <source>
        <dbReference type="Proteomes" id="UP000051681"/>
    </source>
</evidence>
<feature type="transmembrane region" description="Helical" evidence="2">
    <location>
        <begin position="37"/>
        <end position="57"/>
    </location>
</feature>
<keyword evidence="2" id="KW-0812">Transmembrane</keyword>
<evidence type="ECO:0000313" key="3">
    <source>
        <dbReference type="EMBL" id="CUH85535.1"/>
    </source>
</evidence>
<dbReference type="AlphaFoldDB" id="A0A0P1GRZ1"/>
<keyword evidence="4" id="KW-1185">Reference proteome</keyword>
<name>A0A0P1GRZ1_9RHOB</name>
<organism evidence="3 4">
    <name type="scientific">Thalassovita mediterranea</name>
    <dbReference type="NCBI Taxonomy" id="340021"/>
    <lineage>
        <taxon>Bacteria</taxon>
        <taxon>Pseudomonadati</taxon>
        <taxon>Pseudomonadota</taxon>
        <taxon>Alphaproteobacteria</taxon>
        <taxon>Rhodobacterales</taxon>
        <taxon>Roseobacteraceae</taxon>
        <taxon>Thalassovita</taxon>
    </lineage>
</organism>
<dbReference type="RefSeq" id="WP_058319611.1">
    <property type="nucleotide sequence ID" value="NZ_CYSF01000017.1"/>
</dbReference>
<accession>A0A0P1GRZ1</accession>
<dbReference type="Proteomes" id="UP000051681">
    <property type="component" value="Unassembled WGS sequence"/>
</dbReference>
<keyword evidence="2" id="KW-1133">Transmembrane helix</keyword>
<evidence type="ECO:0000256" key="1">
    <source>
        <dbReference type="SAM" id="MobiDB-lite"/>
    </source>
</evidence>
<dbReference type="OrthoDB" id="9946702at2"/>
<dbReference type="EMBL" id="CYSF01000017">
    <property type="protein sequence ID" value="CUH85535.1"/>
    <property type="molecule type" value="Genomic_DNA"/>
</dbReference>
<evidence type="ECO:0000256" key="2">
    <source>
        <dbReference type="SAM" id="Phobius"/>
    </source>
</evidence>